<sequence>MQHLASAAPLWRHCPSNYYNLVCSIWPRQPPSGEIPQATTIIWYAASGLGSPPLSPSNYYNLVCSIWPRQPPSGEIPQATTIIWYAASGLGSPPLETFPP</sequence>
<organism evidence="1 2">
    <name type="scientific">Iphiclides podalirius</name>
    <name type="common">scarce swallowtail</name>
    <dbReference type="NCBI Taxonomy" id="110791"/>
    <lineage>
        <taxon>Eukaryota</taxon>
        <taxon>Metazoa</taxon>
        <taxon>Ecdysozoa</taxon>
        <taxon>Arthropoda</taxon>
        <taxon>Hexapoda</taxon>
        <taxon>Insecta</taxon>
        <taxon>Pterygota</taxon>
        <taxon>Neoptera</taxon>
        <taxon>Endopterygota</taxon>
        <taxon>Lepidoptera</taxon>
        <taxon>Glossata</taxon>
        <taxon>Ditrysia</taxon>
        <taxon>Papilionoidea</taxon>
        <taxon>Papilionidae</taxon>
        <taxon>Papilioninae</taxon>
        <taxon>Iphiclides</taxon>
    </lineage>
</organism>
<reference evidence="1" key="1">
    <citation type="submission" date="2022-03" db="EMBL/GenBank/DDBJ databases">
        <authorList>
            <person name="Martin H S."/>
        </authorList>
    </citation>
    <scope>NUCLEOTIDE SEQUENCE</scope>
</reference>
<keyword evidence="2" id="KW-1185">Reference proteome</keyword>
<evidence type="ECO:0000313" key="2">
    <source>
        <dbReference type="Proteomes" id="UP000837857"/>
    </source>
</evidence>
<gene>
    <name evidence="1" type="ORF">IPOD504_LOCUS6959</name>
</gene>
<name>A0ABN8IB41_9NEOP</name>
<proteinExistence type="predicted"/>
<protein>
    <submittedName>
        <fullName evidence="1">Uncharacterized protein</fullName>
    </submittedName>
</protein>
<dbReference type="EMBL" id="OW152831">
    <property type="protein sequence ID" value="CAH2049612.1"/>
    <property type="molecule type" value="Genomic_DNA"/>
</dbReference>
<evidence type="ECO:0000313" key="1">
    <source>
        <dbReference type="EMBL" id="CAH2049612.1"/>
    </source>
</evidence>
<dbReference type="Proteomes" id="UP000837857">
    <property type="component" value="Chromosome 19"/>
</dbReference>
<feature type="non-terminal residue" evidence="1">
    <location>
        <position position="100"/>
    </location>
</feature>
<accession>A0ABN8IB41</accession>